<proteinExistence type="predicted"/>
<dbReference type="EMBL" id="DF968368">
    <property type="protein sequence ID" value="GAP51423.1"/>
    <property type="molecule type" value="Genomic_DNA"/>
</dbReference>
<dbReference type="PATRIC" id="fig|146537.3.peg.6604"/>
<evidence type="ECO:0000313" key="3">
    <source>
        <dbReference type="Proteomes" id="UP000053859"/>
    </source>
</evidence>
<dbReference type="Proteomes" id="UP000053859">
    <property type="component" value="Unassembled WGS sequence"/>
</dbReference>
<sequence>MRTVAQIGVLLVSCAGRRTYDEPLSYFPPREGLRPGTAAGEPQTPF</sequence>
<gene>
    <name evidence="2" type="ORF">SAZU_6285</name>
</gene>
<evidence type="ECO:0000256" key="1">
    <source>
        <dbReference type="SAM" id="MobiDB-lite"/>
    </source>
</evidence>
<organism evidence="2 3">
    <name type="scientific">Streptomyces azureus</name>
    <dbReference type="NCBI Taxonomy" id="146537"/>
    <lineage>
        <taxon>Bacteria</taxon>
        <taxon>Bacillati</taxon>
        <taxon>Actinomycetota</taxon>
        <taxon>Actinomycetes</taxon>
        <taxon>Kitasatosporales</taxon>
        <taxon>Streptomycetaceae</taxon>
        <taxon>Streptomyces</taxon>
    </lineage>
</organism>
<keyword evidence="3" id="KW-1185">Reference proteome</keyword>
<feature type="region of interest" description="Disordered" evidence="1">
    <location>
        <begin position="26"/>
        <end position="46"/>
    </location>
</feature>
<dbReference type="RefSeq" id="WP_167745780.1">
    <property type="nucleotide sequence ID" value="NZ_DF968368.1"/>
</dbReference>
<dbReference type="AlphaFoldDB" id="A0A0K8PUQ0"/>
<reference evidence="2" key="1">
    <citation type="journal article" date="2015" name="Genome Announc.">
        <title>Draft Genome Sequence of Thiostrepton-Producing Streptomyces azureus ATCC 14921.</title>
        <authorList>
            <person name="Sakihara K."/>
            <person name="Maeda J."/>
            <person name="Tashiro K."/>
            <person name="Fujino Y."/>
            <person name="Kuhara S."/>
            <person name="Ohshima T."/>
            <person name="Ogata S."/>
            <person name="Doi K."/>
        </authorList>
    </citation>
    <scope>NUCLEOTIDE SEQUENCE [LARGE SCALE GENOMIC DNA]</scope>
    <source>
        <strain evidence="2">ATCC14921</strain>
    </source>
</reference>
<evidence type="ECO:0000313" key="2">
    <source>
        <dbReference type="EMBL" id="GAP51423.1"/>
    </source>
</evidence>
<name>A0A0K8PUQ0_STRAJ</name>
<accession>A0A0K8PUQ0</accession>
<protein>
    <submittedName>
        <fullName evidence="2">Uncharacterized protein</fullName>
    </submittedName>
</protein>